<keyword evidence="4" id="KW-1185">Reference proteome</keyword>
<dbReference type="InterPro" id="IPR005123">
    <property type="entry name" value="Oxoglu/Fe-dep_dioxygenase_dom"/>
</dbReference>
<proteinExistence type="predicted"/>
<dbReference type="Gene3D" id="2.60.120.590">
    <property type="entry name" value="Alpha-ketoglutarate-dependent dioxygenase AlkB-like"/>
    <property type="match status" value="1"/>
</dbReference>
<feature type="binding site" evidence="1">
    <location>
        <position position="172"/>
    </location>
    <ligand>
        <name>2-oxoglutarate</name>
        <dbReference type="ChEBI" id="CHEBI:16810"/>
    </ligand>
</feature>
<dbReference type="PANTHER" id="PTHR31573">
    <property type="entry name" value="ALPHA-KETOGLUTARATE-DEPENDENT DIOXYGENASE ALKB HOMOLOG 2"/>
    <property type="match status" value="1"/>
</dbReference>
<feature type="binding site" evidence="1">
    <location>
        <position position="115"/>
    </location>
    <ligand>
        <name>2-oxoglutarate</name>
        <dbReference type="ChEBI" id="CHEBI:16810"/>
    </ligand>
</feature>
<name>A0AA37TQH2_9GAMM</name>
<comment type="caution">
    <text evidence="3">The sequence shown here is derived from an EMBL/GenBank/DDBJ whole genome shotgun (WGS) entry which is preliminary data.</text>
</comment>
<dbReference type="GO" id="GO:0035516">
    <property type="term" value="F:broad specificity oxidative DNA demethylase activity"/>
    <property type="evidence" value="ECO:0007669"/>
    <property type="project" value="TreeGrafter"/>
</dbReference>
<dbReference type="PROSITE" id="PS51471">
    <property type="entry name" value="FE2OG_OXY"/>
    <property type="match status" value="1"/>
</dbReference>
<evidence type="ECO:0000256" key="1">
    <source>
        <dbReference type="PIRSR" id="PIRSR632852-1"/>
    </source>
</evidence>
<sequence length="198" mass="23104">MTKQQHFIFADGAVSIVRNWLSLETLQRLQAEAVDYPWQQPSIQLFGKSHRIPRQQVWFAHNNAGYRYSGKIFYGEDYPECLLDVQSRLNRVFKLKFNSVLANHYRTGMDSMGWHSDDEPELIASHPIGSLTIGASRDFCLRNKHTRETVKFELQSGDLVIMWPPMQAHWQHAVPKRSKVSDARLNFTFRAINDSFHR</sequence>
<dbReference type="GO" id="GO:0051747">
    <property type="term" value="F:cytosine C-5 DNA demethylase activity"/>
    <property type="evidence" value="ECO:0007669"/>
    <property type="project" value="TreeGrafter"/>
</dbReference>
<feature type="binding site" evidence="1">
    <location>
        <position position="184"/>
    </location>
    <ligand>
        <name>2-oxoglutarate</name>
        <dbReference type="ChEBI" id="CHEBI:16810"/>
    </ligand>
</feature>
<evidence type="ECO:0000259" key="2">
    <source>
        <dbReference type="PROSITE" id="PS51471"/>
    </source>
</evidence>
<feature type="binding site" evidence="1">
    <location>
        <position position="190"/>
    </location>
    <ligand>
        <name>2-oxoglutarate</name>
        <dbReference type="ChEBI" id="CHEBI:16810"/>
    </ligand>
</feature>
<dbReference type="InterPro" id="IPR027450">
    <property type="entry name" value="AlkB-like"/>
</dbReference>
<evidence type="ECO:0000313" key="3">
    <source>
        <dbReference type="EMBL" id="GLS82771.1"/>
    </source>
</evidence>
<reference evidence="3 4" key="1">
    <citation type="journal article" date="2014" name="Int. J. Syst. Evol. Microbiol.">
        <title>Complete genome sequence of Corynebacterium casei LMG S-19264T (=DSM 44701T), isolated from a smear-ripened cheese.</title>
        <authorList>
            <consortium name="US DOE Joint Genome Institute (JGI-PGF)"/>
            <person name="Walter F."/>
            <person name="Albersmeier A."/>
            <person name="Kalinowski J."/>
            <person name="Ruckert C."/>
        </authorList>
    </citation>
    <scope>NUCLEOTIDE SEQUENCE [LARGE SCALE GENOMIC DNA]</scope>
    <source>
        <strain evidence="3 4">NBRC 112785</strain>
    </source>
</reference>
<feature type="binding site" evidence="1">
    <location>
        <begin position="46"/>
        <end position="48"/>
    </location>
    <ligand>
        <name>substrate</name>
    </ligand>
</feature>
<dbReference type="InterPro" id="IPR032852">
    <property type="entry name" value="ALKBH2"/>
</dbReference>
<accession>A0AA37TQH2</accession>
<dbReference type="SUPFAM" id="SSF51197">
    <property type="entry name" value="Clavaminate synthase-like"/>
    <property type="match status" value="1"/>
</dbReference>
<feature type="binding site" evidence="1">
    <location>
        <position position="105"/>
    </location>
    <ligand>
        <name>2-oxoglutarate</name>
        <dbReference type="ChEBI" id="CHEBI:16810"/>
    </ligand>
</feature>
<feature type="binding site" evidence="1">
    <location>
        <position position="118"/>
    </location>
    <ligand>
        <name>substrate</name>
    </ligand>
</feature>
<dbReference type="PANTHER" id="PTHR31573:SF1">
    <property type="entry name" value="DNA OXIDATIVE DEMETHYLASE ALKBH2"/>
    <property type="match status" value="1"/>
</dbReference>
<dbReference type="Pfam" id="PF13532">
    <property type="entry name" value="2OG-FeII_Oxy_2"/>
    <property type="match status" value="1"/>
</dbReference>
<organism evidence="3 4">
    <name type="scientific">Paraferrimonas haliotis</name>
    <dbReference type="NCBI Taxonomy" id="2013866"/>
    <lineage>
        <taxon>Bacteria</taxon>
        <taxon>Pseudomonadati</taxon>
        <taxon>Pseudomonadota</taxon>
        <taxon>Gammaproteobacteria</taxon>
        <taxon>Alteromonadales</taxon>
        <taxon>Ferrimonadaceae</taxon>
        <taxon>Paraferrimonas</taxon>
    </lineage>
</organism>
<feature type="binding site" evidence="1">
    <location>
        <position position="188"/>
    </location>
    <ligand>
        <name>2-oxoglutarate</name>
        <dbReference type="ChEBI" id="CHEBI:16810"/>
    </ligand>
</feature>
<dbReference type="Proteomes" id="UP001157439">
    <property type="component" value="Unassembled WGS sequence"/>
</dbReference>
<dbReference type="GO" id="GO:0008198">
    <property type="term" value="F:ferrous iron binding"/>
    <property type="evidence" value="ECO:0007669"/>
    <property type="project" value="TreeGrafter"/>
</dbReference>
<feature type="domain" description="Fe2OG dioxygenase" evidence="2">
    <location>
        <begin position="96"/>
        <end position="193"/>
    </location>
</feature>
<dbReference type="GO" id="GO:0006307">
    <property type="term" value="P:DNA alkylation repair"/>
    <property type="evidence" value="ECO:0007669"/>
    <property type="project" value="TreeGrafter"/>
</dbReference>
<feature type="binding site" evidence="1">
    <location>
        <begin position="66"/>
        <end position="68"/>
    </location>
    <ligand>
        <name>substrate</name>
    </ligand>
</feature>
<dbReference type="AlphaFoldDB" id="A0AA37TQH2"/>
<dbReference type="InterPro" id="IPR037151">
    <property type="entry name" value="AlkB-like_sf"/>
</dbReference>
<gene>
    <name evidence="3" type="ORF">GCM10007894_07480</name>
</gene>
<protein>
    <submittedName>
        <fullName evidence="3">2OG-Fe(II) oxygenase</fullName>
    </submittedName>
</protein>
<feature type="binding site" evidence="1">
    <location>
        <position position="103"/>
    </location>
    <ligand>
        <name>2-oxoglutarate</name>
        <dbReference type="ChEBI" id="CHEBI:16810"/>
    </ligand>
</feature>
<evidence type="ECO:0000313" key="4">
    <source>
        <dbReference type="Proteomes" id="UP001157439"/>
    </source>
</evidence>
<dbReference type="RefSeq" id="WP_158220731.1">
    <property type="nucleotide sequence ID" value="NZ_BSPO01000002.1"/>
</dbReference>
<dbReference type="EMBL" id="BSPO01000002">
    <property type="protein sequence ID" value="GLS82771.1"/>
    <property type="molecule type" value="Genomic_DNA"/>
</dbReference>